<dbReference type="RefSeq" id="WP_071565162.1">
    <property type="nucleotide sequence ID" value="NZ_CAESAQ020000076.1"/>
</dbReference>
<organism evidence="3 4">
    <name type="scientific">Bathymodiolus thermophilus thioautotrophic gill symbiont</name>
    <dbReference type="NCBI Taxonomy" id="2360"/>
    <lineage>
        <taxon>Bacteria</taxon>
        <taxon>Pseudomonadati</taxon>
        <taxon>Pseudomonadota</taxon>
        <taxon>Gammaproteobacteria</taxon>
        <taxon>sulfur-oxidizing symbionts</taxon>
    </lineage>
</organism>
<feature type="chain" id="PRO_5044561929" evidence="1">
    <location>
        <begin position="23"/>
        <end position="427"/>
    </location>
</feature>
<proteinExistence type="predicted"/>
<evidence type="ECO:0000256" key="1">
    <source>
        <dbReference type="SAM" id="SignalP"/>
    </source>
</evidence>
<evidence type="ECO:0000313" key="2">
    <source>
        <dbReference type="EMBL" id="CAB5503011.1"/>
    </source>
</evidence>
<feature type="signal peptide" evidence="1">
    <location>
        <begin position="1"/>
        <end position="22"/>
    </location>
</feature>
<comment type="caution">
    <text evidence="3">The sequence shown here is derived from an EMBL/GenBank/DDBJ whole genome shotgun (WGS) entry which is preliminary data.</text>
</comment>
<reference evidence="4" key="1">
    <citation type="submission" date="2016-09" db="EMBL/GenBank/DDBJ databases">
        <title>Genome Sequence of Bathymodiolus thermophilus sulfur-oxidizing gill endosymbiont.</title>
        <authorList>
            <person name="Ponnudurai R."/>
            <person name="Kleiner M."/>
            <person name="Sayavedra L."/>
            <person name="Thuermer A."/>
            <person name="Felbeck H."/>
            <person name="Schlueter R."/>
            <person name="Schweder T."/>
            <person name="Markert S."/>
        </authorList>
    </citation>
    <scope>NUCLEOTIDE SEQUENCE [LARGE SCALE GENOMIC DNA]</scope>
    <source>
        <strain evidence="4">BAT/CrabSpa'14</strain>
    </source>
</reference>
<reference evidence="2 5" key="3">
    <citation type="submission" date="2020-05" db="EMBL/GenBank/DDBJ databases">
        <authorList>
            <person name="Petersen J."/>
            <person name="Sayavedra L."/>
        </authorList>
    </citation>
    <scope>NUCLEOTIDE SEQUENCE [LARGE SCALE GENOMIC DNA]</scope>
    <source>
        <strain evidence="2">B thermophilus SOXS</strain>
    </source>
</reference>
<dbReference type="AlphaFoldDB" id="A0A1J5TST2"/>
<name>A0A1J5TST2_9GAMM</name>
<gene>
    <name evidence="3" type="ORF">BGC33_08685</name>
    <name evidence="2" type="ORF">THERMOS_1711</name>
</gene>
<dbReference type="EMBL" id="CAESAQ020000076">
    <property type="protein sequence ID" value="CAB5503011.1"/>
    <property type="molecule type" value="Genomic_DNA"/>
</dbReference>
<dbReference type="Proteomes" id="UP000643672">
    <property type="component" value="Unassembled WGS sequence"/>
</dbReference>
<sequence length="427" mass="49645">MNKKILLLCISFFCLASTNAYSKFADLSRITPTIGKQSINLWFWKIASTIDDQDDIENNLLDTISSVDPNVKIYVHWFDSNDEYYWFFYNANRKNDIPSFQLRLFRNYVLSSYYLNAVGHNDYHILVAEDKWGDYSGVAYLRGHFSLSSDDNEKIAAHVMGHMLNAQHNYDTSWFSASIMYPHPSYWLYTLQTKFWNSDNQHSVGRTLKKLKHFPDSKLIDIEYLGDDSTKNAKKYNGLKWDESRANIHKLLVEKNTIYDITIIQADFDTYLYVYDKDGNLLDKNDDGGPGSWSKLEHQDFGSAKEVYLVVSGYKRASGEYKIRLTDYKTLIIEDSDTLSSLGENNNLRNFINLNNKVWIKVHNGIWVGEITLPQRFLGKKRKVTLTVDSRWPVKVIFTVNRIKKSRIVSQGEEITWVNTGDGWLIK</sequence>
<keyword evidence="1" id="KW-0732">Signal</keyword>
<protein>
    <submittedName>
        <fullName evidence="3">Uncharacterized protein</fullName>
    </submittedName>
</protein>
<dbReference type="SUPFAM" id="SSF55486">
    <property type="entry name" value="Metalloproteases ('zincins'), catalytic domain"/>
    <property type="match status" value="1"/>
</dbReference>
<reference evidence="3" key="2">
    <citation type="journal article" date="2017" name="Stand. Genomic Sci.">
        <title>Genome sequence of the sulfur-oxidizing Bathymodiolus thermophilus gill endosymbiont.</title>
        <authorList>
            <person name="Ponnudurai R."/>
            <person name="Sayavedra L."/>
            <person name="Kleiner M."/>
            <person name="Heiden S.E."/>
            <person name="Thurmer A."/>
            <person name="Felbeck H."/>
            <person name="Schluter R."/>
            <person name="Sievert S.M."/>
            <person name="Daniel R."/>
            <person name="Schweder T."/>
            <person name="Markert S."/>
        </authorList>
    </citation>
    <scope>NUCLEOTIDE SEQUENCE</scope>
    <source>
        <strain evidence="3">BAT/CrabSpa'14</strain>
    </source>
</reference>
<dbReference type="OrthoDB" id="5951339at2"/>
<accession>A0A1J5TST2</accession>
<keyword evidence="5" id="KW-1185">Reference proteome</keyword>
<evidence type="ECO:0000313" key="3">
    <source>
        <dbReference type="EMBL" id="OIR23931.1"/>
    </source>
</evidence>
<dbReference type="Proteomes" id="UP000182798">
    <property type="component" value="Unassembled WGS sequence"/>
</dbReference>
<dbReference type="EMBL" id="MIQH01000973">
    <property type="protein sequence ID" value="OIR23931.1"/>
    <property type="molecule type" value="Genomic_DNA"/>
</dbReference>
<evidence type="ECO:0000313" key="5">
    <source>
        <dbReference type="Proteomes" id="UP000643672"/>
    </source>
</evidence>
<dbReference type="Gene3D" id="2.60.120.1230">
    <property type="match status" value="1"/>
</dbReference>
<evidence type="ECO:0000313" key="4">
    <source>
        <dbReference type="Proteomes" id="UP000182798"/>
    </source>
</evidence>